<feature type="region of interest" description="Disordered" evidence="1">
    <location>
        <begin position="106"/>
        <end position="136"/>
    </location>
</feature>
<reference evidence="2" key="1">
    <citation type="submission" date="2023-10" db="EMBL/GenBank/DDBJ databases">
        <authorList>
            <person name="Chen Y."/>
            <person name="Shah S."/>
            <person name="Dougan E. K."/>
            <person name="Thang M."/>
            <person name="Chan C."/>
        </authorList>
    </citation>
    <scope>NUCLEOTIDE SEQUENCE [LARGE SCALE GENOMIC DNA]</scope>
</reference>
<accession>A0ABN9T6H6</accession>
<gene>
    <name evidence="2" type="ORF">PCOR1329_LOCUS36056</name>
</gene>
<keyword evidence="3" id="KW-1185">Reference proteome</keyword>
<dbReference type="Proteomes" id="UP001189429">
    <property type="component" value="Unassembled WGS sequence"/>
</dbReference>
<protein>
    <submittedName>
        <fullName evidence="2">Uncharacterized protein</fullName>
    </submittedName>
</protein>
<proteinExistence type="predicted"/>
<organism evidence="2 3">
    <name type="scientific">Prorocentrum cordatum</name>
    <dbReference type="NCBI Taxonomy" id="2364126"/>
    <lineage>
        <taxon>Eukaryota</taxon>
        <taxon>Sar</taxon>
        <taxon>Alveolata</taxon>
        <taxon>Dinophyceae</taxon>
        <taxon>Prorocentrales</taxon>
        <taxon>Prorocentraceae</taxon>
        <taxon>Prorocentrum</taxon>
    </lineage>
</organism>
<comment type="caution">
    <text evidence="2">The sequence shown here is derived from an EMBL/GenBank/DDBJ whole genome shotgun (WGS) entry which is preliminary data.</text>
</comment>
<evidence type="ECO:0000256" key="1">
    <source>
        <dbReference type="SAM" id="MobiDB-lite"/>
    </source>
</evidence>
<dbReference type="EMBL" id="CAUYUJ010014394">
    <property type="protein sequence ID" value="CAK0840674.1"/>
    <property type="molecule type" value="Genomic_DNA"/>
</dbReference>
<evidence type="ECO:0000313" key="3">
    <source>
        <dbReference type="Proteomes" id="UP001189429"/>
    </source>
</evidence>
<feature type="compositionally biased region" description="Basic and acidic residues" evidence="1">
    <location>
        <begin position="32"/>
        <end position="46"/>
    </location>
</feature>
<sequence>MIGGRKNIPIVGDAFLSSPRLDSPRNPGQDAPGERSAECWPARDCDPMVDPGQLRRSCSTSPGGRRWSPEEVFLGQPPTLGQATGGAAVASGLVCLLRAPAGRRRASAPAERCPASASPEDAALPCQVGRRSYDVE</sequence>
<evidence type="ECO:0000313" key="2">
    <source>
        <dbReference type="EMBL" id="CAK0840674.1"/>
    </source>
</evidence>
<feature type="region of interest" description="Disordered" evidence="1">
    <location>
        <begin position="1"/>
        <end position="79"/>
    </location>
</feature>
<name>A0ABN9T6H6_9DINO</name>